<proteinExistence type="predicted"/>
<dbReference type="InterPro" id="IPR044068">
    <property type="entry name" value="CB"/>
</dbReference>
<evidence type="ECO:0000256" key="2">
    <source>
        <dbReference type="ARBA" id="ARBA00023172"/>
    </source>
</evidence>
<reference evidence="7" key="1">
    <citation type="journal article" date="2019" name="Int. J. Syst. Evol. Microbiol.">
        <title>The Global Catalogue of Microorganisms (GCM) 10K type strain sequencing project: providing services to taxonomists for standard genome sequencing and annotation.</title>
        <authorList>
            <consortium name="The Broad Institute Genomics Platform"/>
            <consortium name="The Broad Institute Genome Sequencing Center for Infectious Disease"/>
            <person name="Wu L."/>
            <person name="Ma J."/>
        </authorList>
    </citation>
    <scope>NUCLEOTIDE SEQUENCE [LARGE SCALE GENOMIC DNA]</scope>
    <source>
        <strain evidence="7">JCM 17591</strain>
    </source>
</reference>
<gene>
    <name evidence="6" type="ORF">GCM10022287_30280</name>
</gene>
<evidence type="ECO:0000259" key="4">
    <source>
        <dbReference type="PROSITE" id="PS51898"/>
    </source>
</evidence>
<dbReference type="RefSeq" id="WP_344755925.1">
    <property type="nucleotide sequence ID" value="NZ_BAABBW010000005.1"/>
</dbReference>
<evidence type="ECO:0000313" key="6">
    <source>
        <dbReference type="EMBL" id="GAA4178924.1"/>
    </source>
</evidence>
<dbReference type="InterPro" id="IPR050090">
    <property type="entry name" value="Tyrosine_recombinase_XerCD"/>
</dbReference>
<accession>A0ABP8A6W2</accession>
<keyword evidence="2" id="KW-0233">DNA recombination</keyword>
<dbReference type="Pfam" id="PF00589">
    <property type="entry name" value="Phage_integrase"/>
    <property type="match status" value="1"/>
</dbReference>
<dbReference type="Gene3D" id="1.10.443.10">
    <property type="entry name" value="Intergrase catalytic core"/>
    <property type="match status" value="1"/>
</dbReference>
<dbReference type="InterPro" id="IPR002104">
    <property type="entry name" value="Integrase_catalytic"/>
</dbReference>
<feature type="domain" description="Core-binding (CB)" evidence="5">
    <location>
        <begin position="8"/>
        <end position="86"/>
    </location>
</feature>
<dbReference type="PROSITE" id="PS51900">
    <property type="entry name" value="CB"/>
    <property type="match status" value="1"/>
</dbReference>
<keyword evidence="7" id="KW-1185">Reference proteome</keyword>
<comment type="caution">
    <text evidence="6">The sequence shown here is derived from an EMBL/GenBank/DDBJ whole genome shotgun (WGS) entry which is preliminary data.</text>
</comment>
<dbReference type="SUPFAM" id="SSF56349">
    <property type="entry name" value="DNA breaking-rejoining enzymes"/>
    <property type="match status" value="1"/>
</dbReference>
<dbReference type="InterPro" id="IPR011010">
    <property type="entry name" value="DNA_brk_join_enz"/>
</dbReference>
<dbReference type="InterPro" id="IPR013762">
    <property type="entry name" value="Integrase-like_cat_sf"/>
</dbReference>
<name>A0ABP8A6W2_9MICO</name>
<protein>
    <submittedName>
        <fullName evidence="6">Tyrosine-type recombinase/integrase</fullName>
    </submittedName>
</protein>
<dbReference type="PROSITE" id="PS51898">
    <property type="entry name" value="TYR_RECOMBINASE"/>
    <property type="match status" value="1"/>
</dbReference>
<evidence type="ECO:0000259" key="5">
    <source>
        <dbReference type="PROSITE" id="PS51900"/>
    </source>
</evidence>
<organism evidence="6 7">
    <name type="scientific">Gryllotalpicola koreensis</name>
    <dbReference type="NCBI Taxonomy" id="993086"/>
    <lineage>
        <taxon>Bacteria</taxon>
        <taxon>Bacillati</taxon>
        <taxon>Actinomycetota</taxon>
        <taxon>Actinomycetes</taxon>
        <taxon>Micrococcales</taxon>
        <taxon>Microbacteriaceae</taxon>
        <taxon>Gryllotalpicola</taxon>
    </lineage>
</organism>
<sequence length="280" mass="30698">MHSNTTPHSWLDLINSYLGWLASGGIAAGTLKLRRYQLERFALEIDKPASEVRLDDVIDYFEGRKWSGATVRSVRAALRGFYRWGCAVGRLDDDPTRLLRPLKHNARVRPPASEASIAEGLASVDRRVRLMVRLGAEVGLRCCEIALVNSGDVFEDLVGYSLVVHGKGGKRRIVPIEPDLALIIARCQGWLFPGQIDGHLSAKYISKLLSRAMSKATGHQLRHRFGTVTYDEGGKDLRAVQELLGHSSLVTTQIYVHVGDAAKRRAAAAAVVRPGVALAS</sequence>
<feature type="domain" description="Tyr recombinase" evidence="4">
    <location>
        <begin position="107"/>
        <end position="269"/>
    </location>
</feature>
<dbReference type="EMBL" id="BAABBW010000005">
    <property type="protein sequence ID" value="GAA4178924.1"/>
    <property type="molecule type" value="Genomic_DNA"/>
</dbReference>
<dbReference type="PANTHER" id="PTHR30349:SF64">
    <property type="entry name" value="PROPHAGE INTEGRASE INTD-RELATED"/>
    <property type="match status" value="1"/>
</dbReference>
<dbReference type="Proteomes" id="UP001501079">
    <property type="component" value="Unassembled WGS sequence"/>
</dbReference>
<keyword evidence="1 3" id="KW-0238">DNA-binding</keyword>
<evidence type="ECO:0000313" key="7">
    <source>
        <dbReference type="Proteomes" id="UP001501079"/>
    </source>
</evidence>
<evidence type="ECO:0000256" key="1">
    <source>
        <dbReference type="ARBA" id="ARBA00023125"/>
    </source>
</evidence>
<evidence type="ECO:0000256" key="3">
    <source>
        <dbReference type="PROSITE-ProRule" id="PRU01248"/>
    </source>
</evidence>
<dbReference type="PANTHER" id="PTHR30349">
    <property type="entry name" value="PHAGE INTEGRASE-RELATED"/>
    <property type="match status" value="1"/>
</dbReference>